<dbReference type="Proteomes" id="UP000055048">
    <property type="component" value="Unassembled WGS sequence"/>
</dbReference>
<sequence length="87" mass="9981">MQLERRGLVCCNSLRAVCKLSPNPKILRRVLAGNHSVLYHTLFFAKVAYQLTAEHAPEFYYEHVAGTILLATHLSDKHYLSEKRQRG</sequence>
<dbReference type="EMBL" id="JYDJ01001289">
    <property type="protein sequence ID" value="KRX32284.1"/>
    <property type="molecule type" value="Genomic_DNA"/>
</dbReference>
<reference evidence="1 2" key="1">
    <citation type="submission" date="2015-01" db="EMBL/GenBank/DDBJ databases">
        <title>Evolution of Trichinella species and genotypes.</title>
        <authorList>
            <person name="Korhonen P.K."/>
            <person name="Edoardo P."/>
            <person name="Giuseppe L.R."/>
            <person name="Gasser R.B."/>
        </authorList>
    </citation>
    <scope>NUCLEOTIDE SEQUENCE [LARGE SCALE GENOMIC DNA]</scope>
    <source>
        <strain evidence="1">ISS417</strain>
    </source>
</reference>
<evidence type="ECO:0000313" key="1">
    <source>
        <dbReference type="EMBL" id="KRX32284.1"/>
    </source>
</evidence>
<accession>A0A0V0T008</accession>
<proteinExistence type="predicted"/>
<protein>
    <submittedName>
        <fullName evidence="1">Uncharacterized protein</fullName>
    </submittedName>
</protein>
<gene>
    <name evidence="1" type="ORF">T05_15938</name>
</gene>
<organism evidence="1 2">
    <name type="scientific">Trichinella murrelli</name>
    <dbReference type="NCBI Taxonomy" id="144512"/>
    <lineage>
        <taxon>Eukaryota</taxon>
        <taxon>Metazoa</taxon>
        <taxon>Ecdysozoa</taxon>
        <taxon>Nematoda</taxon>
        <taxon>Enoplea</taxon>
        <taxon>Dorylaimia</taxon>
        <taxon>Trichinellida</taxon>
        <taxon>Trichinellidae</taxon>
        <taxon>Trichinella</taxon>
    </lineage>
</organism>
<keyword evidence="2" id="KW-1185">Reference proteome</keyword>
<comment type="caution">
    <text evidence="1">The sequence shown here is derived from an EMBL/GenBank/DDBJ whole genome shotgun (WGS) entry which is preliminary data.</text>
</comment>
<dbReference type="AlphaFoldDB" id="A0A0V0T008"/>
<name>A0A0V0T008_9BILA</name>
<evidence type="ECO:0000313" key="2">
    <source>
        <dbReference type="Proteomes" id="UP000055048"/>
    </source>
</evidence>